<dbReference type="InterPro" id="IPR029787">
    <property type="entry name" value="Nucleotide_cyclase"/>
</dbReference>
<dbReference type="Pfam" id="PF00990">
    <property type="entry name" value="GGDEF"/>
    <property type="match status" value="1"/>
</dbReference>
<feature type="transmembrane region" description="Helical" evidence="4">
    <location>
        <begin position="131"/>
        <end position="151"/>
    </location>
</feature>
<dbReference type="AlphaFoldDB" id="A0A4Q7W0H3"/>
<keyword evidence="4" id="KW-0472">Membrane</keyword>
<evidence type="ECO:0000259" key="5">
    <source>
        <dbReference type="PROSITE" id="PS50887"/>
    </source>
</evidence>
<protein>
    <recommendedName>
        <fullName evidence="1">diguanylate cyclase</fullName>
        <ecNumber evidence="1">2.7.7.65</ecNumber>
    </recommendedName>
</protein>
<dbReference type="InterPro" id="IPR050469">
    <property type="entry name" value="Diguanylate_Cyclase"/>
</dbReference>
<feature type="region of interest" description="Disordered" evidence="3">
    <location>
        <begin position="384"/>
        <end position="414"/>
    </location>
</feature>
<dbReference type="SMART" id="SM00267">
    <property type="entry name" value="GGDEF"/>
    <property type="match status" value="1"/>
</dbReference>
<evidence type="ECO:0000256" key="2">
    <source>
        <dbReference type="ARBA" id="ARBA00034247"/>
    </source>
</evidence>
<gene>
    <name evidence="6" type="ORF">EV670_0710</name>
</gene>
<dbReference type="EC" id="2.7.7.65" evidence="1"/>
<evidence type="ECO:0000256" key="1">
    <source>
        <dbReference type="ARBA" id="ARBA00012528"/>
    </source>
</evidence>
<dbReference type="SUPFAM" id="SSF55073">
    <property type="entry name" value="Nucleotide cyclase"/>
    <property type="match status" value="1"/>
</dbReference>
<reference evidence="6 7" key="1">
    <citation type="submission" date="2019-02" db="EMBL/GenBank/DDBJ databases">
        <title>Genomic Encyclopedia of Type Strains, Phase IV (KMG-IV): sequencing the most valuable type-strain genomes for metagenomic binning, comparative biology and taxonomic classification.</title>
        <authorList>
            <person name="Goeker M."/>
        </authorList>
    </citation>
    <scope>NUCLEOTIDE SEQUENCE [LARGE SCALE GENOMIC DNA]</scope>
    <source>
        <strain evidence="6 7">DSM 19570</strain>
    </source>
</reference>
<organism evidence="6 7">
    <name type="scientific">Rivibacter subsaxonicus</name>
    <dbReference type="NCBI Taxonomy" id="457575"/>
    <lineage>
        <taxon>Bacteria</taxon>
        <taxon>Pseudomonadati</taxon>
        <taxon>Pseudomonadota</taxon>
        <taxon>Betaproteobacteria</taxon>
        <taxon>Burkholderiales</taxon>
        <taxon>Rivibacter</taxon>
    </lineage>
</organism>
<accession>A0A4Q7W0H3</accession>
<proteinExistence type="predicted"/>
<feature type="transmembrane region" description="Helical" evidence="4">
    <location>
        <begin position="16"/>
        <end position="36"/>
    </location>
</feature>
<feature type="domain" description="GGDEF" evidence="5">
    <location>
        <begin position="265"/>
        <end position="395"/>
    </location>
</feature>
<dbReference type="Gene3D" id="3.30.70.270">
    <property type="match status" value="1"/>
</dbReference>
<evidence type="ECO:0000256" key="3">
    <source>
        <dbReference type="SAM" id="MobiDB-lite"/>
    </source>
</evidence>
<dbReference type="EMBL" id="SHKP01000004">
    <property type="protein sequence ID" value="RZU02681.1"/>
    <property type="molecule type" value="Genomic_DNA"/>
</dbReference>
<feature type="transmembrane region" description="Helical" evidence="4">
    <location>
        <begin position="66"/>
        <end position="86"/>
    </location>
</feature>
<keyword evidence="4" id="KW-1133">Transmembrane helix</keyword>
<feature type="transmembrane region" description="Helical" evidence="4">
    <location>
        <begin position="98"/>
        <end position="119"/>
    </location>
</feature>
<sequence>MPASASLLDSLHAPTLLWLAVVVMVAAAAIMSLFGLTHRVYRGYRWWMLAMWLAALGGGLQMLRGVWPAAVVPGNLLLLVWPMLIVTGLRRFFSRGPLSGSSTTDALVFVGAYLLWFVTWALPELQSWRTYAYSTAMMLLHLYAAAFVLVLPELRRSPSLRTLFCVMLAQAVLPILRLSWHLATDTPVQSALTLLSPMVIVATLVAMLFAVYLCLALTHERTETDLKESQRQLRVLADIDMLTQVPNRRHFEELAAAALTQSSQARAVVMLFDIDHFKAINDSRGHAVGDVALKRVARSARDTLRSRDVLGRLGGDEFIALLPGASVDDALHAAERIARRLEQECSQNGDLHLGLSFGVVKIESGESLESAQHRADLALYEAKRQGRRRAVPATREGGDTVFGESRRLGLNGES</sequence>
<dbReference type="PANTHER" id="PTHR45138">
    <property type="entry name" value="REGULATORY COMPONENTS OF SENSORY TRANSDUCTION SYSTEM"/>
    <property type="match status" value="1"/>
</dbReference>
<name>A0A4Q7W0H3_9BURK</name>
<dbReference type="CDD" id="cd01949">
    <property type="entry name" value="GGDEF"/>
    <property type="match status" value="1"/>
</dbReference>
<feature type="transmembrane region" description="Helical" evidence="4">
    <location>
        <begin position="43"/>
        <end position="60"/>
    </location>
</feature>
<dbReference type="PROSITE" id="PS50887">
    <property type="entry name" value="GGDEF"/>
    <property type="match status" value="1"/>
</dbReference>
<comment type="caution">
    <text evidence="6">The sequence shown here is derived from an EMBL/GenBank/DDBJ whole genome shotgun (WGS) entry which is preliminary data.</text>
</comment>
<evidence type="ECO:0000313" key="7">
    <source>
        <dbReference type="Proteomes" id="UP000293671"/>
    </source>
</evidence>
<keyword evidence="4" id="KW-0812">Transmembrane</keyword>
<dbReference type="PANTHER" id="PTHR45138:SF9">
    <property type="entry name" value="DIGUANYLATE CYCLASE DGCM-RELATED"/>
    <property type="match status" value="1"/>
</dbReference>
<dbReference type="FunFam" id="3.30.70.270:FF:000001">
    <property type="entry name" value="Diguanylate cyclase domain protein"/>
    <property type="match status" value="1"/>
</dbReference>
<dbReference type="GO" id="GO:0052621">
    <property type="term" value="F:diguanylate cyclase activity"/>
    <property type="evidence" value="ECO:0007669"/>
    <property type="project" value="UniProtKB-EC"/>
</dbReference>
<dbReference type="Proteomes" id="UP000293671">
    <property type="component" value="Unassembled WGS sequence"/>
</dbReference>
<dbReference type="InterPro" id="IPR043128">
    <property type="entry name" value="Rev_trsase/Diguanyl_cyclase"/>
</dbReference>
<evidence type="ECO:0000313" key="6">
    <source>
        <dbReference type="EMBL" id="RZU02681.1"/>
    </source>
</evidence>
<feature type="transmembrane region" description="Helical" evidence="4">
    <location>
        <begin position="194"/>
        <end position="217"/>
    </location>
</feature>
<dbReference type="OrthoDB" id="8792640at2"/>
<evidence type="ECO:0000256" key="4">
    <source>
        <dbReference type="SAM" id="Phobius"/>
    </source>
</evidence>
<dbReference type="InterPro" id="IPR000160">
    <property type="entry name" value="GGDEF_dom"/>
</dbReference>
<comment type="catalytic activity">
    <reaction evidence="2">
        <text>2 GTP = 3',3'-c-di-GMP + 2 diphosphate</text>
        <dbReference type="Rhea" id="RHEA:24898"/>
        <dbReference type="ChEBI" id="CHEBI:33019"/>
        <dbReference type="ChEBI" id="CHEBI:37565"/>
        <dbReference type="ChEBI" id="CHEBI:58805"/>
        <dbReference type="EC" id="2.7.7.65"/>
    </reaction>
</comment>
<keyword evidence="7" id="KW-1185">Reference proteome</keyword>
<dbReference type="NCBIfam" id="TIGR00254">
    <property type="entry name" value="GGDEF"/>
    <property type="match status" value="1"/>
</dbReference>
<feature type="transmembrane region" description="Helical" evidence="4">
    <location>
        <begin position="163"/>
        <end position="182"/>
    </location>
</feature>
<dbReference type="RefSeq" id="WP_130430421.1">
    <property type="nucleotide sequence ID" value="NZ_SHKP01000004.1"/>
</dbReference>